<reference evidence="2" key="1">
    <citation type="submission" date="2021-01" db="EMBL/GenBank/DDBJ databases">
        <title>Whole genome shotgun sequence of Dactylosporangium siamense NBRC 106093.</title>
        <authorList>
            <person name="Komaki H."/>
            <person name="Tamura T."/>
        </authorList>
    </citation>
    <scope>NUCLEOTIDE SEQUENCE</scope>
    <source>
        <strain evidence="2">NBRC 106093</strain>
    </source>
</reference>
<evidence type="ECO:0000259" key="1">
    <source>
        <dbReference type="SMART" id="SM00860"/>
    </source>
</evidence>
<keyword evidence="3" id="KW-1185">Reference proteome</keyword>
<evidence type="ECO:0000313" key="3">
    <source>
        <dbReference type="Proteomes" id="UP000660611"/>
    </source>
</evidence>
<dbReference type="InterPro" id="IPR037883">
    <property type="entry name" value="Knr4/Smi1-like_sf"/>
</dbReference>
<sequence>MGDVAGLREAWGAVERWLAVHAPRTREAVARPGGEAAVAEVEAAVGAALPEDVAEWYRLAGGVRFEVFHLAGQLIPPWYDPYPVDEAVDMWRMRQEVLADFVPAEDQEQLEGFLRDISALPAGTPGPEHDLPVWIPAWWPFAGDGGGGGLLIDLRAGPGRGSVLSFDRESNPRGPLWPSLTALWSDVAHRLPTPNGAVPDPVAEVWNPSSE</sequence>
<dbReference type="Proteomes" id="UP000660611">
    <property type="component" value="Unassembled WGS sequence"/>
</dbReference>
<proteinExistence type="predicted"/>
<dbReference type="EMBL" id="BONQ01000126">
    <property type="protein sequence ID" value="GIG49876.1"/>
    <property type="molecule type" value="Genomic_DNA"/>
</dbReference>
<protein>
    <recommendedName>
        <fullName evidence="1">Knr4/Smi1-like domain-containing protein</fullName>
    </recommendedName>
</protein>
<name>A0A919PSM6_9ACTN</name>
<dbReference type="SMART" id="SM00860">
    <property type="entry name" value="SMI1_KNR4"/>
    <property type="match status" value="1"/>
</dbReference>
<dbReference type="Pfam" id="PF09346">
    <property type="entry name" value="SMI1_KNR4"/>
    <property type="match status" value="1"/>
</dbReference>
<comment type="caution">
    <text evidence="2">The sequence shown here is derived from an EMBL/GenBank/DDBJ whole genome shotgun (WGS) entry which is preliminary data.</text>
</comment>
<evidence type="ECO:0000313" key="2">
    <source>
        <dbReference type="EMBL" id="GIG49876.1"/>
    </source>
</evidence>
<accession>A0A919PSM6</accession>
<feature type="domain" description="Knr4/Smi1-like" evidence="1">
    <location>
        <begin position="32"/>
        <end position="190"/>
    </location>
</feature>
<organism evidence="2 3">
    <name type="scientific">Dactylosporangium siamense</name>
    <dbReference type="NCBI Taxonomy" id="685454"/>
    <lineage>
        <taxon>Bacteria</taxon>
        <taxon>Bacillati</taxon>
        <taxon>Actinomycetota</taxon>
        <taxon>Actinomycetes</taxon>
        <taxon>Micromonosporales</taxon>
        <taxon>Micromonosporaceae</taxon>
        <taxon>Dactylosporangium</taxon>
    </lineage>
</organism>
<dbReference type="InterPro" id="IPR018958">
    <property type="entry name" value="Knr4/Smi1-like_dom"/>
</dbReference>
<dbReference type="SUPFAM" id="SSF160631">
    <property type="entry name" value="SMI1/KNR4-like"/>
    <property type="match status" value="1"/>
</dbReference>
<gene>
    <name evidence="2" type="ORF">Dsi01nite_079170</name>
</gene>
<dbReference type="AlphaFoldDB" id="A0A919PSM6"/>